<dbReference type="Proteomes" id="UP001163321">
    <property type="component" value="Chromosome 2"/>
</dbReference>
<accession>A0ACC0WFC6</accession>
<protein>
    <submittedName>
        <fullName evidence="1">Uncharacterized protein</fullName>
    </submittedName>
</protein>
<gene>
    <name evidence="1" type="ORF">PsorP6_016853</name>
</gene>
<dbReference type="EMBL" id="CM047581">
    <property type="protein sequence ID" value="KAI9917082.1"/>
    <property type="molecule type" value="Genomic_DNA"/>
</dbReference>
<proteinExistence type="predicted"/>
<reference evidence="1 2" key="1">
    <citation type="journal article" date="2022" name="bioRxiv">
        <title>The genome of the oomycete Peronosclerospora sorghi, a cosmopolitan pathogen of maize and sorghum, is inflated with dispersed pseudogenes.</title>
        <authorList>
            <person name="Fletcher K."/>
            <person name="Martin F."/>
            <person name="Isakeit T."/>
            <person name="Cavanaugh K."/>
            <person name="Magill C."/>
            <person name="Michelmore R."/>
        </authorList>
    </citation>
    <scope>NUCLEOTIDE SEQUENCE [LARGE SCALE GENOMIC DNA]</scope>
    <source>
        <strain evidence="1">P6</strain>
    </source>
</reference>
<keyword evidence="2" id="KW-1185">Reference proteome</keyword>
<organism evidence="1 2">
    <name type="scientific">Peronosclerospora sorghi</name>
    <dbReference type="NCBI Taxonomy" id="230839"/>
    <lineage>
        <taxon>Eukaryota</taxon>
        <taxon>Sar</taxon>
        <taxon>Stramenopiles</taxon>
        <taxon>Oomycota</taxon>
        <taxon>Peronosporomycetes</taxon>
        <taxon>Peronosporales</taxon>
        <taxon>Peronosporaceae</taxon>
        <taxon>Peronosclerospora</taxon>
    </lineage>
</organism>
<evidence type="ECO:0000313" key="2">
    <source>
        <dbReference type="Proteomes" id="UP001163321"/>
    </source>
</evidence>
<evidence type="ECO:0000313" key="1">
    <source>
        <dbReference type="EMBL" id="KAI9917082.1"/>
    </source>
</evidence>
<sequence length="151" mass="16906">MQLPHVSPVIVELLRSLNELRETGDKVTQREQKMEVLKSKLTLQQLKEMMRVVEIVPRWKVKVEGTKKSNDHVIDVGVSAEKKMKQQGKLCGVNVLLLVKTDGSARVIELQHMALNPPLSLSFAVAPGDYQLDVLLDIIAGIDSSYDVHIK</sequence>
<name>A0ACC0WFC6_9STRA</name>
<comment type="caution">
    <text evidence="1">The sequence shown here is derived from an EMBL/GenBank/DDBJ whole genome shotgun (WGS) entry which is preliminary data.</text>
</comment>